<gene>
    <name evidence="8" type="ORF">KUF71_001008</name>
</gene>
<reference evidence="8" key="2">
    <citation type="journal article" date="2023" name="BMC Genomics">
        <title>Pest status, molecular evolution, and epigenetic factors derived from the genome assembly of Frankliniella fusca, a thysanopteran phytovirus vector.</title>
        <authorList>
            <person name="Catto M.A."/>
            <person name="Labadie P.E."/>
            <person name="Jacobson A.L."/>
            <person name="Kennedy G.G."/>
            <person name="Srinivasan R."/>
            <person name="Hunt B.G."/>
        </authorList>
    </citation>
    <scope>NUCLEOTIDE SEQUENCE</scope>
    <source>
        <strain evidence="8">PL_HMW_Pooled</strain>
    </source>
</reference>
<feature type="domain" description="Myb/SANT-like DNA-binding" evidence="7">
    <location>
        <begin position="35"/>
        <end position="73"/>
    </location>
</feature>
<evidence type="ECO:0000256" key="6">
    <source>
        <dbReference type="SAM" id="MobiDB-lite"/>
    </source>
</evidence>
<comment type="function">
    <text evidence="5">Involved in transvection phenomena (= synapsis-dependent gene expression), where the synaptic pairing of chromosomes carrying genes with which zeste interacts influences the expression of these genes. Zeste binds to DNA and stimulates transcription from a nearby promoter.</text>
</comment>
<protein>
    <recommendedName>
        <fullName evidence="2">Regulatory protein zeste</fullName>
    </recommendedName>
</protein>
<dbReference type="InterPro" id="IPR028002">
    <property type="entry name" value="Myb_DNA-bind_5"/>
</dbReference>
<dbReference type="Pfam" id="PF13873">
    <property type="entry name" value="Myb_DNA-bind_5"/>
    <property type="match status" value="1"/>
</dbReference>
<keyword evidence="9" id="KW-1185">Reference proteome</keyword>
<reference evidence="8" key="1">
    <citation type="submission" date="2021-07" db="EMBL/GenBank/DDBJ databases">
        <authorList>
            <person name="Catto M.A."/>
            <person name="Jacobson A."/>
            <person name="Kennedy G."/>
            <person name="Labadie P."/>
            <person name="Hunt B.G."/>
            <person name="Srinivasan R."/>
        </authorList>
    </citation>
    <scope>NUCLEOTIDE SEQUENCE</scope>
    <source>
        <strain evidence="8">PL_HMW_Pooled</strain>
        <tissue evidence="8">Head</tissue>
    </source>
</reference>
<comment type="subunit">
    <text evidence="1">Self-associates forming complexes of several hundred monomers.</text>
</comment>
<evidence type="ECO:0000256" key="1">
    <source>
        <dbReference type="ARBA" id="ARBA00011764"/>
    </source>
</evidence>
<feature type="compositionally biased region" description="Low complexity" evidence="6">
    <location>
        <begin position="144"/>
        <end position="160"/>
    </location>
</feature>
<keyword evidence="4" id="KW-0804">Transcription</keyword>
<comment type="caution">
    <text evidence="8">The sequence shown here is derived from an EMBL/GenBank/DDBJ whole genome shotgun (WGS) entry which is preliminary data.</text>
</comment>
<evidence type="ECO:0000313" key="8">
    <source>
        <dbReference type="EMBL" id="KAK3918884.1"/>
    </source>
</evidence>
<accession>A0AAE1HCF9</accession>
<name>A0AAE1HCF9_9NEOP</name>
<organism evidence="8 9">
    <name type="scientific">Frankliniella fusca</name>
    <dbReference type="NCBI Taxonomy" id="407009"/>
    <lineage>
        <taxon>Eukaryota</taxon>
        <taxon>Metazoa</taxon>
        <taxon>Ecdysozoa</taxon>
        <taxon>Arthropoda</taxon>
        <taxon>Hexapoda</taxon>
        <taxon>Insecta</taxon>
        <taxon>Pterygota</taxon>
        <taxon>Neoptera</taxon>
        <taxon>Paraneoptera</taxon>
        <taxon>Thysanoptera</taxon>
        <taxon>Terebrantia</taxon>
        <taxon>Thripoidea</taxon>
        <taxon>Thripidae</taxon>
        <taxon>Frankliniella</taxon>
    </lineage>
</organism>
<evidence type="ECO:0000256" key="4">
    <source>
        <dbReference type="ARBA" id="ARBA00023163"/>
    </source>
</evidence>
<evidence type="ECO:0000256" key="2">
    <source>
        <dbReference type="ARBA" id="ARBA00016807"/>
    </source>
</evidence>
<evidence type="ECO:0000256" key="3">
    <source>
        <dbReference type="ARBA" id="ARBA00023015"/>
    </source>
</evidence>
<keyword evidence="3" id="KW-0805">Transcription regulation</keyword>
<feature type="non-terminal residue" evidence="8">
    <location>
        <position position="1"/>
    </location>
</feature>
<dbReference type="EMBL" id="JAHWGI010000968">
    <property type="protein sequence ID" value="KAK3918884.1"/>
    <property type="molecule type" value="Genomic_DNA"/>
</dbReference>
<dbReference type="Proteomes" id="UP001219518">
    <property type="component" value="Unassembled WGS sequence"/>
</dbReference>
<dbReference type="AlphaFoldDB" id="A0AAE1HCF9"/>
<evidence type="ECO:0000256" key="5">
    <source>
        <dbReference type="ARBA" id="ARBA00025466"/>
    </source>
</evidence>
<sequence length="204" mass="22859">PTEQQWNALLDALGRFKVMLGDFSGEGAGAAGRHDELWAQTAHRLNQMGGAFKSWEKWKDAFNNLKSRAKRQYVERARHARGTGGGPPLAEDLEPAKLGMNPIYCRVMAFVPKTQLLGHDGVPDPLQMQWQPPAGQQGHPPLPQWRQPQPQQQHLGIQRPWQQNPVPGPERHAAQPGQGQRPYLYQPRPGFQVAHNVYPATLDP</sequence>
<proteinExistence type="predicted"/>
<feature type="region of interest" description="Disordered" evidence="6">
    <location>
        <begin position="122"/>
        <end position="188"/>
    </location>
</feature>
<evidence type="ECO:0000313" key="9">
    <source>
        <dbReference type="Proteomes" id="UP001219518"/>
    </source>
</evidence>
<evidence type="ECO:0000259" key="7">
    <source>
        <dbReference type="Pfam" id="PF13873"/>
    </source>
</evidence>